<dbReference type="Proteomes" id="UP000092503">
    <property type="component" value="Unassembled WGS sequence"/>
</dbReference>
<dbReference type="STRING" id="56449.XBLMG947_2957"/>
<evidence type="ECO:0000313" key="2">
    <source>
        <dbReference type="Proteomes" id="UP000092503"/>
    </source>
</evidence>
<sequence>MKSGIYGCGLIFRKFASGLALIVLTGLTGPAFANELSIGARPAEVPADYVITPFGYFSPDCVQQIHQGDRITSDGGIQRVTGLLERRKVCKQDNFTRDGVRVRPDGRTLQGKIARSSENTSLAQSQRVRPPTISQSWLAYGGYYTSSPIGRIVASWKVPPNPRIRSNQTIYYFPGMQGDTILQPVLGYRAASNTWDLSSWNCCKDGTVHFSDFIPAKSGDQIVGDTYSTCAPGVACNQWNIDTTNITSGKSVRLTSVPYGDPDLIVGGALEVYEVSSCDELPDGGMLTLQ</sequence>
<reference evidence="1 2" key="1">
    <citation type="submission" date="2016-06" db="EMBL/GenBank/DDBJ databases">
        <authorList>
            <person name="Kjaerup R.B."/>
            <person name="Dalgaard T.S."/>
            <person name="Juul-Madsen H.R."/>
        </authorList>
    </citation>
    <scope>NUCLEOTIDE SEQUENCE [LARGE SCALE GENOMIC DNA]</scope>
    <source>
        <strain evidence="1">LMG947</strain>
    </source>
</reference>
<gene>
    <name evidence="1" type="ORF">XBLMG947_2957</name>
</gene>
<name>A0A1C3NPB0_9XANT</name>
<accession>A0A1C3NPB0</accession>
<organism evidence="1 2">
    <name type="scientific">Xanthomonas bromi</name>
    <dbReference type="NCBI Taxonomy" id="56449"/>
    <lineage>
        <taxon>Bacteria</taxon>
        <taxon>Pseudomonadati</taxon>
        <taxon>Pseudomonadota</taxon>
        <taxon>Gammaproteobacteria</taxon>
        <taxon>Lysobacterales</taxon>
        <taxon>Lysobacteraceae</taxon>
        <taxon>Xanthomonas</taxon>
    </lineage>
</organism>
<proteinExistence type="predicted"/>
<dbReference type="EMBL" id="FLTX01000045">
    <property type="protein sequence ID" value="SBV52164.1"/>
    <property type="molecule type" value="Genomic_DNA"/>
</dbReference>
<dbReference type="AlphaFoldDB" id="A0A1C3NPB0"/>
<protein>
    <submittedName>
        <fullName evidence="1">Uncharacterized protein</fullName>
    </submittedName>
</protein>
<evidence type="ECO:0000313" key="1">
    <source>
        <dbReference type="EMBL" id="SBV52164.1"/>
    </source>
</evidence>
<dbReference type="RefSeq" id="WP_245228205.1">
    <property type="nucleotide sequence ID" value="NZ_FLTX01000045.1"/>
</dbReference>